<keyword evidence="3" id="KW-1185">Reference proteome</keyword>
<proteinExistence type="predicted"/>
<dbReference type="InterPro" id="IPR041698">
    <property type="entry name" value="Methyltransf_25"/>
</dbReference>
<keyword evidence="2" id="KW-0808">Transferase</keyword>
<accession>A0A3L8PRL0</accession>
<sequence length="221" mass="25152">MADAVPNLDPFSTKFTEFAEGEFLEIGAAYGYATLKALENGASVTANDIDERHLQQLIENAHQKGYTKLTTSLGSFPSELNYQENQFSKILISRVLHFYTGEKMLELLKVLKSWLQPKGSLYIVCETNHLSNWKAFFPEYQRRLDAGLKYPGEVYNPQQWEEGWSDNIPEFIHLVDLPVLKQLVIEAGFKIVEADYIDRKGQFPESLLLDGRESVGVIAEK</sequence>
<dbReference type="GO" id="GO:0008168">
    <property type="term" value="F:methyltransferase activity"/>
    <property type="evidence" value="ECO:0007669"/>
    <property type="project" value="UniProtKB-KW"/>
</dbReference>
<organism evidence="2 3">
    <name type="scientific">Parashewanella curva</name>
    <dbReference type="NCBI Taxonomy" id="2338552"/>
    <lineage>
        <taxon>Bacteria</taxon>
        <taxon>Pseudomonadati</taxon>
        <taxon>Pseudomonadota</taxon>
        <taxon>Gammaproteobacteria</taxon>
        <taxon>Alteromonadales</taxon>
        <taxon>Shewanellaceae</taxon>
        <taxon>Parashewanella</taxon>
    </lineage>
</organism>
<dbReference type="AlphaFoldDB" id="A0A3L8PRL0"/>
<reference evidence="2 3" key="1">
    <citation type="submission" date="2018-09" db="EMBL/GenBank/DDBJ databases">
        <title>Phylogeny of the Shewanellaceae, and recommendation for two new genera, Pseudoshewanella and Parashewanella.</title>
        <authorList>
            <person name="Wang G."/>
        </authorList>
    </citation>
    <scope>NUCLEOTIDE SEQUENCE [LARGE SCALE GENOMIC DNA]</scope>
    <source>
        <strain evidence="2 3">C51</strain>
    </source>
</reference>
<dbReference type="Proteomes" id="UP000281474">
    <property type="component" value="Unassembled WGS sequence"/>
</dbReference>
<name>A0A3L8PRL0_9GAMM</name>
<dbReference type="GO" id="GO:0032259">
    <property type="term" value="P:methylation"/>
    <property type="evidence" value="ECO:0007669"/>
    <property type="project" value="UniProtKB-KW"/>
</dbReference>
<dbReference type="InterPro" id="IPR029063">
    <property type="entry name" value="SAM-dependent_MTases_sf"/>
</dbReference>
<dbReference type="Pfam" id="PF13649">
    <property type="entry name" value="Methyltransf_25"/>
    <property type="match status" value="1"/>
</dbReference>
<dbReference type="RefSeq" id="WP_121840644.1">
    <property type="nucleotide sequence ID" value="NZ_ML014854.1"/>
</dbReference>
<dbReference type="OrthoDB" id="8592889at2"/>
<comment type="caution">
    <text evidence="2">The sequence shown here is derived from an EMBL/GenBank/DDBJ whole genome shotgun (WGS) entry which is preliminary data.</text>
</comment>
<evidence type="ECO:0000313" key="2">
    <source>
        <dbReference type="EMBL" id="RLV58040.1"/>
    </source>
</evidence>
<evidence type="ECO:0000313" key="3">
    <source>
        <dbReference type="Proteomes" id="UP000281474"/>
    </source>
</evidence>
<gene>
    <name evidence="2" type="ORF">D5018_19425</name>
</gene>
<keyword evidence="2" id="KW-0489">Methyltransferase</keyword>
<protein>
    <submittedName>
        <fullName evidence="2">Class I SAM-dependent methyltransferase</fullName>
    </submittedName>
</protein>
<feature type="domain" description="Methyltransferase" evidence="1">
    <location>
        <begin position="24"/>
        <end position="119"/>
    </location>
</feature>
<dbReference type="EMBL" id="QZEI01000105">
    <property type="protein sequence ID" value="RLV58040.1"/>
    <property type="molecule type" value="Genomic_DNA"/>
</dbReference>
<dbReference type="CDD" id="cd02440">
    <property type="entry name" value="AdoMet_MTases"/>
    <property type="match status" value="1"/>
</dbReference>
<evidence type="ECO:0000259" key="1">
    <source>
        <dbReference type="Pfam" id="PF13649"/>
    </source>
</evidence>
<dbReference type="Gene3D" id="3.40.50.150">
    <property type="entry name" value="Vaccinia Virus protein VP39"/>
    <property type="match status" value="1"/>
</dbReference>
<dbReference type="SUPFAM" id="SSF53335">
    <property type="entry name" value="S-adenosyl-L-methionine-dependent methyltransferases"/>
    <property type="match status" value="1"/>
</dbReference>